<comment type="caution">
    <text evidence="11">The sequence shown here is derived from an EMBL/GenBank/DDBJ whole genome shotgun (WGS) entry which is preliminary data.</text>
</comment>
<keyword evidence="4" id="KW-0479">Metal-binding</keyword>
<evidence type="ECO:0000256" key="8">
    <source>
        <dbReference type="ARBA" id="ARBA00023204"/>
    </source>
</evidence>
<feature type="signal peptide" evidence="9">
    <location>
        <begin position="1"/>
        <end position="30"/>
    </location>
</feature>
<evidence type="ECO:0000256" key="7">
    <source>
        <dbReference type="ARBA" id="ARBA00022842"/>
    </source>
</evidence>
<evidence type="ECO:0000256" key="1">
    <source>
        <dbReference type="ARBA" id="ARBA00001936"/>
    </source>
</evidence>
<dbReference type="RefSeq" id="WP_344688076.1">
    <property type="nucleotide sequence ID" value="NZ_BAAAVV010000003.1"/>
</dbReference>
<keyword evidence="8" id="KW-0234">DNA repair</keyword>
<keyword evidence="5" id="KW-0227">DNA damage</keyword>
<dbReference type="InterPro" id="IPR005135">
    <property type="entry name" value="Endo/exonuclease/phosphatase"/>
</dbReference>
<evidence type="ECO:0000256" key="5">
    <source>
        <dbReference type="ARBA" id="ARBA00022763"/>
    </source>
</evidence>
<accession>A0ABP6P060</accession>
<dbReference type="SUPFAM" id="SSF56219">
    <property type="entry name" value="DNase I-like"/>
    <property type="match status" value="1"/>
</dbReference>
<keyword evidence="6" id="KW-0378">Hydrolase</keyword>
<evidence type="ECO:0000256" key="4">
    <source>
        <dbReference type="ARBA" id="ARBA00022723"/>
    </source>
</evidence>
<organism evidence="11 12">
    <name type="scientific">Blastococcus jejuensis</name>
    <dbReference type="NCBI Taxonomy" id="351224"/>
    <lineage>
        <taxon>Bacteria</taxon>
        <taxon>Bacillati</taxon>
        <taxon>Actinomycetota</taxon>
        <taxon>Actinomycetes</taxon>
        <taxon>Geodermatophilales</taxon>
        <taxon>Geodermatophilaceae</taxon>
        <taxon>Blastococcus</taxon>
    </lineage>
</organism>
<evidence type="ECO:0000313" key="11">
    <source>
        <dbReference type="EMBL" id="GAA3163606.1"/>
    </source>
</evidence>
<comment type="cofactor">
    <cofactor evidence="2">
        <name>Mg(2+)</name>
        <dbReference type="ChEBI" id="CHEBI:18420"/>
    </cofactor>
</comment>
<comment type="cofactor">
    <cofactor evidence="1">
        <name>Mn(2+)</name>
        <dbReference type="ChEBI" id="CHEBI:29035"/>
    </cofactor>
</comment>
<dbReference type="Gene3D" id="3.60.10.10">
    <property type="entry name" value="Endonuclease/exonuclease/phosphatase"/>
    <property type="match status" value="1"/>
</dbReference>
<evidence type="ECO:0000313" key="12">
    <source>
        <dbReference type="Proteomes" id="UP001499924"/>
    </source>
</evidence>
<dbReference type="InterPro" id="IPR036691">
    <property type="entry name" value="Endo/exonu/phosph_ase_sf"/>
</dbReference>
<evidence type="ECO:0000256" key="9">
    <source>
        <dbReference type="SAM" id="SignalP"/>
    </source>
</evidence>
<evidence type="ECO:0000256" key="6">
    <source>
        <dbReference type="ARBA" id="ARBA00022801"/>
    </source>
</evidence>
<keyword evidence="9" id="KW-0732">Signal</keyword>
<protein>
    <recommendedName>
        <fullName evidence="10">Endonuclease/exonuclease/phosphatase domain-containing protein</fullName>
    </recommendedName>
</protein>
<dbReference type="Proteomes" id="UP001499924">
    <property type="component" value="Unassembled WGS sequence"/>
</dbReference>
<gene>
    <name evidence="11" type="ORF">GCM10010531_14550</name>
</gene>
<keyword evidence="3" id="KW-0540">Nuclease</keyword>
<evidence type="ECO:0000256" key="3">
    <source>
        <dbReference type="ARBA" id="ARBA00022722"/>
    </source>
</evidence>
<evidence type="ECO:0000256" key="2">
    <source>
        <dbReference type="ARBA" id="ARBA00001946"/>
    </source>
</evidence>
<feature type="chain" id="PRO_5047363602" description="Endonuclease/exonuclease/phosphatase domain-containing protein" evidence="9">
    <location>
        <begin position="31"/>
        <end position="372"/>
    </location>
</feature>
<sequence>MTQPRALARTRQLLLAVVVALATLLVPAGAAQGAGGGPALTVMTRNLYLGSGLDALVTAPDQGAFVAAVGQTWNNVVATDFPARAEALAAEVRATRPDVIGLQEVSLWREQPVGDIVLGETDPNAEDVVYDFLAILLAELGERGQSYVAVSTSVNADVEAPRANALSPTQTTDVRLTDRDVILVRAPLARKFVNPQDGHYDVQLSLPTAAGPVTFTRGWASIDYRHDARRTVRIFDTHLEVGAPFPAALAQQAQGLEFLGLVAQSPFPVVALGDFNSAADGSTTPTYGLLTGALTDAWTTARPGDPGLTCCQSELLDDPVPAATSRIDLILTTGAWPADRAARTGATPFRASPAPLWASDHYGVVTRLQLPR</sequence>
<dbReference type="Pfam" id="PF03372">
    <property type="entry name" value="Exo_endo_phos"/>
    <property type="match status" value="1"/>
</dbReference>
<name>A0ABP6P060_9ACTN</name>
<evidence type="ECO:0000259" key="10">
    <source>
        <dbReference type="Pfam" id="PF03372"/>
    </source>
</evidence>
<dbReference type="EMBL" id="BAAAVV010000003">
    <property type="protein sequence ID" value="GAA3163606.1"/>
    <property type="molecule type" value="Genomic_DNA"/>
</dbReference>
<keyword evidence="7" id="KW-0460">Magnesium</keyword>
<feature type="domain" description="Endonuclease/exonuclease/phosphatase" evidence="10">
    <location>
        <begin position="79"/>
        <end position="361"/>
    </location>
</feature>
<dbReference type="InterPro" id="IPR051547">
    <property type="entry name" value="TDP2-like"/>
</dbReference>
<keyword evidence="12" id="KW-1185">Reference proteome</keyword>
<reference evidence="12" key="1">
    <citation type="journal article" date="2019" name="Int. J. Syst. Evol. Microbiol.">
        <title>The Global Catalogue of Microorganisms (GCM) 10K type strain sequencing project: providing services to taxonomists for standard genome sequencing and annotation.</title>
        <authorList>
            <consortium name="The Broad Institute Genomics Platform"/>
            <consortium name="The Broad Institute Genome Sequencing Center for Infectious Disease"/>
            <person name="Wu L."/>
            <person name="Ma J."/>
        </authorList>
    </citation>
    <scope>NUCLEOTIDE SEQUENCE [LARGE SCALE GENOMIC DNA]</scope>
    <source>
        <strain evidence="12">JCM 15614</strain>
    </source>
</reference>
<dbReference type="PANTHER" id="PTHR15822:SF4">
    <property type="entry name" value="TYROSYL-DNA PHOSPHODIESTERASE 2"/>
    <property type="match status" value="1"/>
</dbReference>
<proteinExistence type="predicted"/>
<dbReference type="PANTHER" id="PTHR15822">
    <property type="entry name" value="TRAF AND TNF RECEPTOR-ASSOCIATED PROTEIN"/>
    <property type="match status" value="1"/>
</dbReference>